<proteinExistence type="predicted"/>
<feature type="compositionally biased region" description="Pro residues" evidence="1">
    <location>
        <begin position="189"/>
        <end position="199"/>
    </location>
</feature>
<name>A0ABR3TIZ9_9PEZI</name>
<dbReference type="EMBL" id="JAKEKT020000064">
    <property type="protein sequence ID" value="KAL1639394.1"/>
    <property type="molecule type" value="Genomic_DNA"/>
</dbReference>
<sequence length="199" mass="21760">MRLDEGATLDFGLDPSNHESFYKIRVPMALKGSRKKVSFFLLIIPEDIRVFDIITGGGPSTTLSLHTTLSQRSSFLVVPRSYALQNKKAYDTFDLLKSLSRATSFSCHLTDPKDDDLASFQAASKLFAECRDGFRTDGDEYRLDRFYHGAGGVVQKIDHGAAGPPGSTGSSSPDPLQLGYPPLYDEPPLLLPLLPPPAP</sequence>
<feature type="compositionally biased region" description="Low complexity" evidence="1">
    <location>
        <begin position="160"/>
        <end position="188"/>
    </location>
</feature>
<gene>
    <name evidence="2" type="ORF">SLS58_007975</name>
</gene>
<accession>A0ABR3TIZ9</accession>
<evidence type="ECO:0000313" key="2">
    <source>
        <dbReference type="EMBL" id="KAL1639394.1"/>
    </source>
</evidence>
<evidence type="ECO:0000313" key="3">
    <source>
        <dbReference type="Proteomes" id="UP001521184"/>
    </source>
</evidence>
<reference evidence="2 3" key="1">
    <citation type="journal article" date="2023" name="Plant Dis.">
        <title>First Report of Diplodia intermedia Causing Canker and Dieback Diseases on Apple Trees in Canada.</title>
        <authorList>
            <person name="Ellouze W."/>
            <person name="Ilyukhin E."/>
            <person name="Sulman M."/>
            <person name="Ali S."/>
        </authorList>
    </citation>
    <scope>NUCLEOTIDE SEQUENCE [LARGE SCALE GENOMIC DNA]</scope>
    <source>
        <strain evidence="2 3">M45-28</strain>
    </source>
</reference>
<comment type="caution">
    <text evidence="2">The sequence shown here is derived from an EMBL/GenBank/DDBJ whole genome shotgun (WGS) entry which is preliminary data.</text>
</comment>
<feature type="region of interest" description="Disordered" evidence="1">
    <location>
        <begin position="157"/>
        <end position="199"/>
    </location>
</feature>
<dbReference type="Proteomes" id="UP001521184">
    <property type="component" value="Unassembled WGS sequence"/>
</dbReference>
<evidence type="ECO:0000256" key="1">
    <source>
        <dbReference type="SAM" id="MobiDB-lite"/>
    </source>
</evidence>
<keyword evidence="3" id="KW-1185">Reference proteome</keyword>
<protein>
    <submittedName>
        <fullName evidence="2">Uncharacterized protein</fullName>
    </submittedName>
</protein>
<organism evidence="2 3">
    <name type="scientific">Diplodia intermedia</name>
    <dbReference type="NCBI Taxonomy" id="856260"/>
    <lineage>
        <taxon>Eukaryota</taxon>
        <taxon>Fungi</taxon>
        <taxon>Dikarya</taxon>
        <taxon>Ascomycota</taxon>
        <taxon>Pezizomycotina</taxon>
        <taxon>Dothideomycetes</taxon>
        <taxon>Dothideomycetes incertae sedis</taxon>
        <taxon>Botryosphaeriales</taxon>
        <taxon>Botryosphaeriaceae</taxon>
        <taxon>Diplodia</taxon>
    </lineage>
</organism>